<evidence type="ECO:0000256" key="3">
    <source>
        <dbReference type="ARBA" id="ARBA00023136"/>
    </source>
</evidence>
<dbReference type="GO" id="GO:0005524">
    <property type="term" value="F:ATP binding"/>
    <property type="evidence" value="ECO:0007669"/>
    <property type="project" value="UniProtKB-KW"/>
</dbReference>
<keyword evidence="6" id="KW-0067">ATP-binding</keyword>
<sequence>AIIGRSTKDFKIFLFSFIKFMPIIALVNNFLKLGLNELKLRFRERLTKKLYDQYLQ</sequence>
<comment type="caution">
    <text evidence="6">The sequence shown here is derived from an EMBL/GenBank/DDBJ whole genome shotgun (WGS) entry which is preliminary data.</text>
</comment>
<evidence type="ECO:0000256" key="1">
    <source>
        <dbReference type="ARBA" id="ARBA00022692"/>
    </source>
</evidence>
<keyword evidence="7" id="KW-1185">Reference proteome</keyword>
<feature type="non-terminal residue" evidence="6">
    <location>
        <position position="1"/>
    </location>
</feature>
<evidence type="ECO:0000313" key="6">
    <source>
        <dbReference type="EMBL" id="MED6243904.1"/>
    </source>
</evidence>
<keyword evidence="6" id="KW-0547">Nucleotide-binding</keyword>
<evidence type="ECO:0000256" key="2">
    <source>
        <dbReference type="ARBA" id="ARBA00022989"/>
    </source>
</evidence>
<evidence type="ECO:0000256" key="4">
    <source>
        <dbReference type="SAM" id="Phobius"/>
    </source>
</evidence>
<keyword evidence="2 4" id="KW-1133">Transmembrane helix</keyword>
<accession>A0ABU7B0U2</accession>
<reference evidence="6 7" key="1">
    <citation type="submission" date="2021-07" db="EMBL/GenBank/DDBJ databases">
        <authorList>
            <person name="Palmer J.M."/>
        </authorList>
    </citation>
    <scope>NUCLEOTIDE SEQUENCE [LARGE SCALE GENOMIC DNA]</scope>
    <source>
        <strain evidence="6 7">AT_MEX2019</strain>
        <tissue evidence="6">Muscle</tissue>
    </source>
</reference>
<protein>
    <submittedName>
        <fullName evidence="6">ATP-binding cassette sub- D member 3</fullName>
    </submittedName>
</protein>
<keyword evidence="1 4" id="KW-0812">Transmembrane</keyword>
<evidence type="ECO:0000259" key="5">
    <source>
        <dbReference type="Pfam" id="PF06472"/>
    </source>
</evidence>
<dbReference type="EMBL" id="JAHUTI010037271">
    <property type="protein sequence ID" value="MED6243904.1"/>
    <property type="molecule type" value="Genomic_DNA"/>
</dbReference>
<evidence type="ECO:0000313" key="7">
    <source>
        <dbReference type="Proteomes" id="UP001345963"/>
    </source>
</evidence>
<organism evidence="6 7">
    <name type="scientific">Ataeniobius toweri</name>
    <dbReference type="NCBI Taxonomy" id="208326"/>
    <lineage>
        <taxon>Eukaryota</taxon>
        <taxon>Metazoa</taxon>
        <taxon>Chordata</taxon>
        <taxon>Craniata</taxon>
        <taxon>Vertebrata</taxon>
        <taxon>Euteleostomi</taxon>
        <taxon>Actinopterygii</taxon>
        <taxon>Neopterygii</taxon>
        <taxon>Teleostei</taxon>
        <taxon>Neoteleostei</taxon>
        <taxon>Acanthomorphata</taxon>
        <taxon>Ovalentaria</taxon>
        <taxon>Atherinomorphae</taxon>
        <taxon>Cyprinodontiformes</taxon>
        <taxon>Goodeidae</taxon>
        <taxon>Ataeniobius</taxon>
    </lineage>
</organism>
<feature type="transmembrane region" description="Helical" evidence="4">
    <location>
        <begin position="12"/>
        <end position="31"/>
    </location>
</feature>
<dbReference type="InterPro" id="IPR011527">
    <property type="entry name" value="ABC1_TM_dom"/>
</dbReference>
<keyword evidence="3 4" id="KW-0472">Membrane</keyword>
<name>A0ABU7B0U2_9TELE</name>
<proteinExistence type="predicted"/>
<dbReference type="Proteomes" id="UP001345963">
    <property type="component" value="Unassembled WGS sequence"/>
</dbReference>
<feature type="domain" description="ABC transmembrane type-1" evidence="5">
    <location>
        <begin position="1"/>
        <end position="56"/>
    </location>
</feature>
<dbReference type="Pfam" id="PF06472">
    <property type="entry name" value="ABC_membrane_2"/>
    <property type="match status" value="1"/>
</dbReference>
<gene>
    <name evidence="6" type="primary">ABCD3_5</name>
    <name evidence="6" type="ORF">ATANTOWER_029712</name>
</gene>